<dbReference type="InterPro" id="IPR052973">
    <property type="entry name" value="Fungal_sec-metab_reg_TF"/>
</dbReference>
<dbReference type="CDD" id="cd00067">
    <property type="entry name" value="GAL4"/>
    <property type="match status" value="1"/>
</dbReference>
<keyword evidence="1" id="KW-0539">Nucleus</keyword>
<name>A0A6A5V6Z8_9PLEO</name>
<dbReference type="PANTHER" id="PTHR35392:SF2">
    <property type="entry name" value="ZN(II)2CYS6 TRANSCRIPTION FACTOR (EUROFUNG)"/>
    <property type="match status" value="1"/>
</dbReference>
<feature type="region of interest" description="Disordered" evidence="2">
    <location>
        <begin position="116"/>
        <end position="140"/>
    </location>
</feature>
<dbReference type="PANTHER" id="PTHR35392">
    <property type="entry name" value="ZN(II)2CYS6 TRANSCRIPTION FACTOR (EUROFUNG)-RELATED-RELATED"/>
    <property type="match status" value="1"/>
</dbReference>
<dbReference type="InterPro" id="IPR001138">
    <property type="entry name" value="Zn2Cys6_DnaBD"/>
</dbReference>
<feature type="region of interest" description="Disordered" evidence="2">
    <location>
        <begin position="77"/>
        <end position="97"/>
    </location>
</feature>
<evidence type="ECO:0000313" key="3">
    <source>
        <dbReference type="EMBL" id="KAF1972854.1"/>
    </source>
</evidence>
<evidence type="ECO:0008006" key="5">
    <source>
        <dbReference type="Google" id="ProtNLM"/>
    </source>
</evidence>
<dbReference type="EMBL" id="ML976684">
    <property type="protein sequence ID" value="KAF1972854.1"/>
    <property type="molecule type" value="Genomic_DNA"/>
</dbReference>
<sequence>MGRRPNPLILEFFERGPKLEDASNRYQHTCKSCGEKFPKGRIDSLTNHLVKKCPALPLRDRQRALLQMHELPDLPLAQPATAPMQSSQPMNLPFAPSKQGLSALETLAEVSRQHLNLSGKRVAPKQQEQQQPKTPPDHNQGLFEEYLVHDDRPDGDLSAVPQGLDMSHAPALPSIYQFNGPLHNSPTGSPHMGDMPMSSSASMAQMVPSLVMAASQANDLLPLNGGLALDPDLNMNMANAGMSVFSSQPRHWHNSTIDPMLPDQMSKPLTLDENGTKASSQPRPIAINPNGPQTHFGTDFSVNNKSIKPKVRGRFSDTRRKEVQEVRKRGACIRCRMLKKPCSGDNPCSTCQNVESARLWKQPCIRTRIAEEFNLYSAGLHAVLSFHAVSQAKGQIRLSQVPGRIEATHFPDSDIVATFTPLKCITPSEIDPAIGVAVTASQIEIIDTEDVISDKLDSYVKQVVPSFFESEDSSFMKTTINTACSISSANSDNLLTKVLELWNLTQILNSPSLHWHFYSNPSLAPTLIPPTIASTNLETLNRVPISKAHNELSYDLIKSQLMGATEKRAACLARVVMNDLERRLLQRQQANPFETFLVAVVLLACVERICWLFRTWDDHETSSATADPTLAMQPSVVTTDDNLAQALTSVPSDDIDNHNRNPRWPLDKPPAYYSQQGERFSDILFMLLKMRGVPPKPEPRSTDGVLAIFGDGGDEKVREWYEGIGVTNELLAERRGAQFTGVDPKEWELKYVGKIIAGL</sequence>
<dbReference type="GO" id="GO:0000981">
    <property type="term" value="F:DNA-binding transcription factor activity, RNA polymerase II-specific"/>
    <property type="evidence" value="ECO:0007669"/>
    <property type="project" value="InterPro"/>
</dbReference>
<evidence type="ECO:0000256" key="2">
    <source>
        <dbReference type="SAM" id="MobiDB-lite"/>
    </source>
</evidence>
<evidence type="ECO:0000313" key="4">
    <source>
        <dbReference type="Proteomes" id="UP000800036"/>
    </source>
</evidence>
<accession>A0A6A5V6Z8</accession>
<dbReference type="Proteomes" id="UP000800036">
    <property type="component" value="Unassembled WGS sequence"/>
</dbReference>
<reference evidence="3" key="1">
    <citation type="journal article" date="2020" name="Stud. Mycol.">
        <title>101 Dothideomycetes genomes: a test case for predicting lifestyles and emergence of pathogens.</title>
        <authorList>
            <person name="Haridas S."/>
            <person name="Albert R."/>
            <person name="Binder M."/>
            <person name="Bloem J."/>
            <person name="Labutti K."/>
            <person name="Salamov A."/>
            <person name="Andreopoulos B."/>
            <person name="Baker S."/>
            <person name="Barry K."/>
            <person name="Bills G."/>
            <person name="Bluhm B."/>
            <person name="Cannon C."/>
            <person name="Castanera R."/>
            <person name="Culley D."/>
            <person name="Daum C."/>
            <person name="Ezra D."/>
            <person name="Gonzalez J."/>
            <person name="Henrissat B."/>
            <person name="Kuo A."/>
            <person name="Liang C."/>
            <person name="Lipzen A."/>
            <person name="Lutzoni F."/>
            <person name="Magnuson J."/>
            <person name="Mondo S."/>
            <person name="Nolan M."/>
            <person name="Ohm R."/>
            <person name="Pangilinan J."/>
            <person name="Park H.-J."/>
            <person name="Ramirez L."/>
            <person name="Alfaro M."/>
            <person name="Sun H."/>
            <person name="Tritt A."/>
            <person name="Yoshinaga Y."/>
            <person name="Zwiers L.-H."/>
            <person name="Turgeon B."/>
            <person name="Goodwin S."/>
            <person name="Spatafora J."/>
            <person name="Crous P."/>
            <person name="Grigoriev I."/>
        </authorList>
    </citation>
    <scope>NUCLEOTIDE SEQUENCE</scope>
    <source>
        <strain evidence="3">CBS 107.79</strain>
    </source>
</reference>
<gene>
    <name evidence="3" type="ORF">BU23DRAFT_466364</name>
</gene>
<evidence type="ECO:0000256" key="1">
    <source>
        <dbReference type="ARBA" id="ARBA00023242"/>
    </source>
</evidence>
<organism evidence="3 4">
    <name type="scientific">Bimuria novae-zelandiae CBS 107.79</name>
    <dbReference type="NCBI Taxonomy" id="1447943"/>
    <lineage>
        <taxon>Eukaryota</taxon>
        <taxon>Fungi</taxon>
        <taxon>Dikarya</taxon>
        <taxon>Ascomycota</taxon>
        <taxon>Pezizomycotina</taxon>
        <taxon>Dothideomycetes</taxon>
        <taxon>Pleosporomycetidae</taxon>
        <taxon>Pleosporales</taxon>
        <taxon>Massarineae</taxon>
        <taxon>Didymosphaeriaceae</taxon>
        <taxon>Bimuria</taxon>
    </lineage>
</organism>
<proteinExistence type="predicted"/>
<keyword evidence="4" id="KW-1185">Reference proteome</keyword>
<dbReference type="OrthoDB" id="5417895at2759"/>
<protein>
    <recommendedName>
        <fullName evidence="5">Zn(2)-C6 fungal-type domain-containing protein</fullName>
    </recommendedName>
</protein>
<dbReference type="GO" id="GO:0008270">
    <property type="term" value="F:zinc ion binding"/>
    <property type="evidence" value="ECO:0007669"/>
    <property type="project" value="InterPro"/>
</dbReference>
<dbReference type="AlphaFoldDB" id="A0A6A5V6Z8"/>